<dbReference type="AlphaFoldDB" id="A0A2I6QCJ6"/>
<evidence type="ECO:0000256" key="1">
    <source>
        <dbReference type="SAM" id="Phobius"/>
    </source>
</evidence>
<sequence>MVILLRIYPLFLSPTNRDLLLISFSIYLLLIPYSLFITTYYLLLTSYLFSIPLLTNTNHQPPTNLLTNYLLIYFLIYLFTYSFASCPIYFIYSMIQSILTF</sequence>
<keyword evidence="1" id="KW-1133">Transmembrane helix</keyword>
<organism evidence="2">
    <name type="scientific">Malassezia japonica</name>
    <dbReference type="NCBI Taxonomy" id="223818"/>
    <lineage>
        <taxon>Eukaryota</taxon>
        <taxon>Fungi</taxon>
        <taxon>Dikarya</taxon>
        <taxon>Basidiomycota</taxon>
        <taxon>Ustilaginomycotina</taxon>
        <taxon>Malasseziomycetes</taxon>
        <taxon>Malasseziales</taxon>
        <taxon>Malasseziaceae</taxon>
        <taxon>Malassezia</taxon>
    </lineage>
</organism>
<name>A0A2I6QCJ6_9BASI</name>
<keyword evidence="1" id="KW-0472">Membrane</keyword>
<keyword evidence="1" id="KW-0812">Transmembrane</keyword>
<gene>
    <name evidence="2" type="primary">orf101</name>
</gene>
<geneLocation type="mitochondrion" evidence="2"/>
<proteinExistence type="predicted"/>
<evidence type="ECO:0000313" key="2">
    <source>
        <dbReference type="EMBL" id="AUN28107.1"/>
    </source>
</evidence>
<accession>A0A2I6QCJ6</accession>
<dbReference type="EMBL" id="KY911090">
    <property type="protein sequence ID" value="AUN28107.1"/>
    <property type="molecule type" value="Genomic_DNA"/>
</dbReference>
<keyword evidence="2" id="KW-0496">Mitochondrion</keyword>
<feature type="transmembrane region" description="Helical" evidence="1">
    <location>
        <begin position="69"/>
        <end position="92"/>
    </location>
</feature>
<reference evidence="2" key="1">
    <citation type="submission" date="2017-04" db="EMBL/GenBank/DDBJ databases">
        <authorList>
            <person name="Afonso C.L."/>
            <person name="Miller P.J."/>
            <person name="Scott M.A."/>
            <person name="Spackman E."/>
            <person name="Goraichik I."/>
            <person name="Dimitrov K.M."/>
            <person name="Suarez D.L."/>
            <person name="Swayne D.E."/>
        </authorList>
    </citation>
    <scope>NUCLEOTIDE SEQUENCE</scope>
</reference>
<protein>
    <submittedName>
        <fullName evidence="2">Uncharacterized protein</fullName>
    </submittedName>
</protein>
<feature type="transmembrane region" description="Helical" evidence="1">
    <location>
        <begin position="20"/>
        <end position="49"/>
    </location>
</feature>